<dbReference type="RefSeq" id="WP_345078643.1">
    <property type="nucleotide sequence ID" value="NZ_BAABFA010000005.1"/>
</dbReference>
<accession>A0ABP8N8U7</accession>
<organism evidence="2 3">
    <name type="scientific">Nemorincola caseinilytica</name>
    <dbReference type="NCBI Taxonomy" id="2054315"/>
    <lineage>
        <taxon>Bacteria</taxon>
        <taxon>Pseudomonadati</taxon>
        <taxon>Bacteroidota</taxon>
        <taxon>Chitinophagia</taxon>
        <taxon>Chitinophagales</taxon>
        <taxon>Chitinophagaceae</taxon>
        <taxon>Nemorincola</taxon>
    </lineage>
</organism>
<keyword evidence="1" id="KW-0732">Signal</keyword>
<comment type="caution">
    <text evidence="2">The sequence shown here is derived from an EMBL/GenBank/DDBJ whole genome shotgun (WGS) entry which is preliminary data.</text>
</comment>
<keyword evidence="3" id="KW-1185">Reference proteome</keyword>
<name>A0ABP8N8U7_9BACT</name>
<sequence length="313" mass="35799">MLRKLFSIGILLVWCVAAQAQELNCKVTVKRIDSRDRAITGVDPELFTNMQRAVTELVNSRRWTTDDYATTEKIDCNIFITITGNNIGGDPNTFSGTFSIQAARPVYNSSYTSTIVNYVDRDLTFKYSQFNPLNFDDNRAFGSDPLSSNLTAVVGYYVYLVLAMDYDSFSPLGGTNYLKKAQNIVNSAPDNIKGINGWQAKENNRNRYWLVDQLLNQRFQEARNFWYIMHREGLDSMSMKPTDARARIMTNVKKLYQVNRENPNSVAIQFLLSSKGEEFLRMLEATPRSERQQYISMLAVIDVPNSNKYNALK</sequence>
<dbReference type="Pfam" id="PF16119">
    <property type="entry name" value="DUF4835"/>
    <property type="match status" value="1"/>
</dbReference>
<dbReference type="InterPro" id="IPR032274">
    <property type="entry name" value="DUF4835"/>
</dbReference>
<feature type="chain" id="PRO_5045160895" evidence="1">
    <location>
        <begin position="21"/>
        <end position="313"/>
    </location>
</feature>
<evidence type="ECO:0000256" key="1">
    <source>
        <dbReference type="SAM" id="SignalP"/>
    </source>
</evidence>
<gene>
    <name evidence="2" type="ORF">GCM10023093_07140</name>
</gene>
<reference evidence="3" key="1">
    <citation type="journal article" date="2019" name="Int. J. Syst. Evol. Microbiol.">
        <title>The Global Catalogue of Microorganisms (GCM) 10K type strain sequencing project: providing services to taxonomists for standard genome sequencing and annotation.</title>
        <authorList>
            <consortium name="The Broad Institute Genomics Platform"/>
            <consortium name="The Broad Institute Genome Sequencing Center for Infectious Disease"/>
            <person name="Wu L."/>
            <person name="Ma J."/>
        </authorList>
    </citation>
    <scope>NUCLEOTIDE SEQUENCE [LARGE SCALE GENOMIC DNA]</scope>
    <source>
        <strain evidence="3">JCM 32105</strain>
    </source>
</reference>
<evidence type="ECO:0000313" key="3">
    <source>
        <dbReference type="Proteomes" id="UP001500067"/>
    </source>
</evidence>
<evidence type="ECO:0000313" key="2">
    <source>
        <dbReference type="EMBL" id="GAA4461788.1"/>
    </source>
</evidence>
<feature type="signal peptide" evidence="1">
    <location>
        <begin position="1"/>
        <end position="20"/>
    </location>
</feature>
<dbReference type="Proteomes" id="UP001500067">
    <property type="component" value="Unassembled WGS sequence"/>
</dbReference>
<protein>
    <submittedName>
        <fullName evidence="2">DUF4835 family protein</fullName>
    </submittedName>
</protein>
<proteinExistence type="predicted"/>
<dbReference type="EMBL" id="BAABFA010000005">
    <property type="protein sequence ID" value="GAA4461788.1"/>
    <property type="molecule type" value="Genomic_DNA"/>
</dbReference>